<evidence type="ECO:0000256" key="1">
    <source>
        <dbReference type="SAM" id="SignalP"/>
    </source>
</evidence>
<gene>
    <name evidence="2" type="ORF">KHLLAP_LOCUS13652</name>
</gene>
<evidence type="ECO:0000313" key="2">
    <source>
        <dbReference type="EMBL" id="CAJ2513184.1"/>
    </source>
</evidence>
<reference evidence="2" key="1">
    <citation type="submission" date="2023-10" db="EMBL/GenBank/DDBJ databases">
        <authorList>
            <person name="Hackl T."/>
        </authorList>
    </citation>
    <scope>NUCLEOTIDE SEQUENCE</scope>
</reference>
<name>A0AAI8VYR0_9PEZI</name>
<keyword evidence="1" id="KW-0732">Signal</keyword>
<proteinExistence type="predicted"/>
<organism evidence="2 3">
    <name type="scientific">Anthostomella pinea</name>
    <dbReference type="NCBI Taxonomy" id="933095"/>
    <lineage>
        <taxon>Eukaryota</taxon>
        <taxon>Fungi</taxon>
        <taxon>Dikarya</taxon>
        <taxon>Ascomycota</taxon>
        <taxon>Pezizomycotina</taxon>
        <taxon>Sordariomycetes</taxon>
        <taxon>Xylariomycetidae</taxon>
        <taxon>Xylariales</taxon>
        <taxon>Xylariaceae</taxon>
        <taxon>Anthostomella</taxon>
    </lineage>
</organism>
<feature type="signal peptide" evidence="1">
    <location>
        <begin position="1"/>
        <end position="19"/>
    </location>
</feature>
<accession>A0AAI8VYR0</accession>
<dbReference type="AlphaFoldDB" id="A0AAI8VYR0"/>
<evidence type="ECO:0000313" key="3">
    <source>
        <dbReference type="Proteomes" id="UP001295740"/>
    </source>
</evidence>
<protein>
    <submittedName>
        <fullName evidence="2">Uu.00g013030.m01.CDS01</fullName>
    </submittedName>
</protein>
<comment type="caution">
    <text evidence="2">The sequence shown here is derived from an EMBL/GenBank/DDBJ whole genome shotgun (WGS) entry which is preliminary data.</text>
</comment>
<dbReference type="Proteomes" id="UP001295740">
    <property type="component" value="Unassembled WGS sequence"/>
</dbReference>
<sequence length="73" mass="7830">MKLQSFLAAAALLAPFALAAPQPATGDGLQDRSFFHHSDDEVNGKSLDECLVICGGNSRCLQDCQDDSMFKDP</sequence>
<dbReference type="EMBL" id="CAUWAG010000020">
    <property type="protein sequence ID" value="CAJ2513184.1"/>
    <property type="molecule type" value="Genomic_DNA"/>
</dbReference>
<feature type="chain" id="PRO_5042531852" evidence="1">
    <location>
        <begin position="20"/>
        <end position="73"/>
    </location>
</feature>
<keyword evidence="3" id="KW-1185">Reference proteome</keyword>